<dbReference type="Proteomes" id="UP000287651">
    <property type="component" value="Unassembled WGS sequence"/>
</dbReference>
<reference evidence="2 3" key="1">
    <citation type="journal article" date="2014" name="Agronomy (Basel)">
        <title>A Draft Genome Sequence for Ensete ventricosum, the Drought-Tolerant Tree Against Hunger.</title>
        <authorList>
            <person name="Harrison J."/>
            <person name="Moore K.A."/>
            <person name="Paszkiewicz K."/>
            <person name="Jones T."/>
            <person name="Grant M."/>
            <person name="Ambacheew D."/>
            <person name="Muzemil S."/>
            <person name="Studholme D.J."/>
        </authorList>
    </citation>
    <scope>NUCLEOTIDE SEQUENCE [LARGE SCALE GENOMIC DNA]</scope>
</reference>
<sequence>MLQPSHQYMAAEMLVAGNRDETKRPRVEQPRGHPPTSPKRREDRSGMLPA</sequence>
<accession>A0A426YU11</accession>
<dbReference type="AlphaFoldDB" id="A0A426YU11"/>
<organism evidence="2 3">
    <name type="scientific">Ensete ventricosum</name>
    <name type="common">Abyssinian banana</name>
    <name type="synonym">Musa ensete</name>
    <dbReference type="NCBI Taxonomy" id="4639"/>
    <lineage>
        <taxon>Eukaryota</taxon>
        <taxon>Viridiplantae</taxon>
        <taxon>Streptophyta</taxon>
        <taxon>Embryophyta</taxon>
        <taxon>Tracheophyta</taxon>
        <taxon>Spermatophyta</taxon>
        <taxon>Magnoliopsida</taxon>
        <taxon>Liliopsida</taxon>
        <taxon>Zingiberales</taxon>
        <taxon>Musaceae</taxon>
        <taxon>Ensete</taxon>
    </lineage>
</organism>
<feature type="compositionally biased region" description="Basic and acidic residues" evidence="1">
    <location>
        <begin position="39"/>
        <end position="50"/>
    </location>
</feature>
<comment type="caution">
    <text evidence="2">The sequence shown here is derived from an EMBL/GenBank/DDBJ whole genome shotgun (WGS) entry which is preliminary data.</text>
</comment>
<proteinExistence type="predicted"/>
<protein>
    <submittedName>
        <fullName evidence="2">Uncharacterized protein</fullName>
    </submittedName>
</protein>
<evidence type="ECO:0000256" key="1">
    <source>
        <dbReference type="SAM" id="MobiDB-lite"/>
    </source>
</evidence>
<evidence type="ECO:0000313" key="3">
    <source>
        <dbReference type="Proteomes" id="UP000287651"/>
    </source>
</evidence>
<name>A0A426YU11_ENSVE</name>
<feature type="region of interest" description="Disordered" evidence="1">
    <location>
        <begin position="12"/>
        <end position="50"/>
    </location>
</feature>
<dbReference type="EMBL" id="AMZH03010188">
    <property type="protein sequence ID" value="RRT55217.1"/>
    <property type="molecule type" value="Genomic_DNA"/>
</dbReference>
<gene>
    <name evidence="2" type="ORF">B296_00014964</name>
</gene>
<feature type="compositionally biased region" description="Basic and acidic residues" evidence="1">
    <location>
        <begin position="18"/>
        <end position="31"/>
    </location>
</feature>
<evidence type="ECO:0000313" key="2">
    <source>
        <dbReference type="EMBL" id="RRT55217.1"/>
    </source>
</evidence>
<feature type="non-terminal residue" evidence="2">
    <location>
        <position position="50"/>
    </location>
</feature>